<dbReference type="Gene3D" id="2.60.220.30">
    <property type="match status" value="1"/>
</dbReference>
<keyword evidence="2" id="KW-1185">Reference proteome</keyword>
<dbReference type="RefSeq" id="XP_022289634.1">
    <property type="nucleotide sequence ID" value="XM_022433926.1"/>
</dbReference>
<dbReference type="GeneID" id="111101438"/>
<evidence type="ECO:0000313" key="3">
    <source>
        <dbReference type="RefSeq" id="XP_022289634.1"/>
    </source>
</evidence>
<dbReference type="OrthoDB" id="6115396at2759"/>
<reference evidence="3" key="1">
    <citation type="submission" date="2025-08" db="UniProtKB">
        <authorList>
            <consortium name="RefSeq"/>
        </authorList>
    </citation>
    <scope>IDENTIFICATION</scope>
    <source>
        <tissue evidence="3">Whole sample</tissue>
    </source>
</reference>
<feature type="region of interest" description="Disordered" evidence="1">
    <location>
        <begin position="601"/>
        <end position="689"/>
    </location>
</feature>
<name>A0A8B8AHZ7_CRAVI</name>
<protein>
    <submittedName>
        <fullName evidence="3">Uncharacterized protein LOC111101438 isoform X1</fullName>
    </submittedName>
</protein>
<organism evidence="2 3">
    <name type="scientific">Crassostrea virginica</name>
    <name type="common">Eastern oyster</name>
    <dbReference type="NCBI Taxonomy" id="6565"/>
    <lineage>
        <taxon>Eukaryota</taxon>
        <taxon>Metazoa</taxon>
        <taxon>Spiralia</taxon>
        <taxon>Lophotrochozoa</taxon>
        <taxon>Mollusca</taxon>
        <taxon>Bivalvia</taxon>
        <taxon>Autobranchia</taxon>
        <taxon>Pteriomorphia</taxon>
        <taxon>Ostreida</taxon>
        <taxon>Ostreoidea</taxon>
        <taxon>Ostreidae</taxon>
        <taxon>Crassostrea</taxon>
    </lineage>
</organism>
<sequence>MSISFYLRQQTPELHRYRGKMAEEQNMMSLEMNLMATSEPLVVAEYYVPVLKSLTAISSALDTLMEEKDETVIEVIEEHVTQSLQTISFWTECADESIRSGNLIKWKHSMAFREENDKVLKEIETIVQKIEINQSEPLDILRRAVLAEKQKICLFKDITLEDFKKNMVRIEIDGTISESVLPHLCTFPWEYEDRANNIPELDQFQTMESNILSFYSTNESGIPENCTVKQNTGELITFFLASKAVDHVADTVLQAKVLWNGKWQTYETQCQGDYIKFQSANVDAFFILGSPREREFSVDSSGGQYIHRTDKRVRLEFQKGSVTETQNYKVTVLPVKIDEMVKRKRMFPDQYKFLSVTKGIHVTGHALKKAVKVELPLEEIDSTEKDEQETDIEYVFFHIDGENVTQLKNHLIERRGNTISTYVGSFSSISGAGIRKGNMNITSILEVNISLGFIYPCKLMTFVKKISAQYVQVWCELVRKEDWNRLEQKRLQEHPNLRKLSDSESRDIFISERQRLRIDVKGNSFIGRNVPKNSVFITFFPVTEDNHIFPPLQKSEGRHGTPFTTITYSMDTGKREIVHTVTFDPWTLAIVRRQDVISHGGVSVPSQNVSPTESRNAPVSDNQTPITGSSKRMVELSTGTNNTSSVKKKQDTPAQPPVSYDTPEPEVSFILRNPEIPKADLPSGKNDSEREENYHAQAAVTYKTKEFYSRNFEHFLKDFEIEFVMEACIENGIDAVETFLMLEKDDLRYVIGMNLGQALYCIKAQKKFLELER</sequence>
<proteinExistence type="predicted"/>
<dbReference type="KEGG" id="cvn:111101438"/>
<dbReference type="Proteomes" id="UP000694844">
    <property type="component" value="Chromosome 6"/>
</dbReference>
<gene>
    <name evidence="3" type="primary">LOC111101438</name>
</gene>
<dbReference type="AlphaFoldDB" id="A0A8B8AHZ7"/>
<accession>A0A8B8AHZ7</accession>
<evidence type="ECO:0000313" key="2">
    <source>
        <dbReference type="Proteomes" id="UP000694844"/>
    </source>
</evidence>
<feature type="compositionally biased region" description="Polar residues" evidence="1">
    <location>
        <begin position="604"/>
        <end position="630"/>
    </location>
</feature>
<evidence type="ECO:0000256" key="1">
    <source>
        <dbReference type="SAM" id="MobiDB-lite"/>
    </source>
</evidence>